<sequence>MITNRLRYLILPVIFVGIFTSQRVRAETVRNNQRTSDISVRIVASPITLGEVTAPSFGTYNVSSKSQKVTAASGLKVQVKDERHGKDVPWQLKYSLVVADNSKEKALAGRTQLFIGEGRLTADGTSLPRTQYQPKAISLQLNEDKHLVDTVSAKATNYEYGVPKENIQLAIKENTPAGTYDITQVVTLNIVPPAE</sequence>
<evidence type="ECO:0008006" key="3">
    <source>
        <dbReference type="Google" id="ProtNLM"/>
    </source>
</evidence>
<dbReference type="EMBL" id="NGKC01000001">
    <property type="protein sequence ID" value="RSU14686.1"/>
    <property type="molecule type" value="Genomic_DNA"/>
</dbReference>
<reference evidence="1 2" key="1">
    <citation type="submission" date="2017-05" db="EMBL/GenBank/DDBJ databases">
        <title>Vagococcus spp. assemblies.</title>
        <authorList>
            <person name="Gulvik C.A."/>
        </authorList>
    </citation>
    <scope>NUCLEOTIDE SEQUENCE [LARGE SCALE GENOMIC DNA]</scope>
    <source>
        <strain evidence="1 2">LMG 24798</strain>
    </source>
</reference>
<gene>
    <name evidence="1" type="ORF">CBF27_01530</name>
</gene>
<organism evidence="1 2">
    <name type="scientific">Vagococcus acidifermentans</name>
    <dbReference type="NCBI Taxonomy" id="564710"/>
    <lineage>
        <taxon>Bacteria</taxon>
        <taxon>Bacillati</taxon>
        <taxon>Bacillota</taxon>
        <taxon>Bacilli</taxon>
        <taxon>Lactobacillales</taxon>
        <taxon>Enterococcaceae</taxon>
        <taxon>Vagococcus</taxon>
    </lineage>
</organism>
<comment type="caution">
    <text evidence="1">The sequence shown here is derived from an EMBL/GenBank/DDBJ whole genome shotgun (WGS) entry which is preliminary data.</text>
</comment>
<name>A0A430B2W9_9ENTE</name>
<dbReference type="OrthoDB" id="10018498at2"/>
<evidence type="ECO:0000313" key="1">
    <source>
        <dbReference type="EMBL" id="RSU14686.1"/>
    </source>
</evidence>
<accession>A0A430B2W9</accession>
<evidence type="ECO:0000313" key="2">
    <source>
        <dbReference type="Proteomes" id="UP000286773"/>
    </source>
</evidence>
<protein>
    <recommendedName>
        <fullName evidence="3">WxL domain-containing protein</fullName>
    </recommendedName>
</protein>
<dbReference type="AlphaFoldDB" id="A0A430B2W9"/>
<dbReference type="Proteomes" id="UP000286773">
    <property type="component" value="Unassembled WGS sequence"/>
</dbReference>
<dbReference type="RefSeq" id="WP_126811675.1">
    <property type="nucleotide sequence ID" value="NZ_NGKC01000001.1"/>
</dbReference>
<keyword evidence="2" id="KW-1185">Reference proteome</keyword>
<proteinExistence type="predicted"/>